<evidence type="ECO:0000313" key="1">
    <source>
        <dbReference type="EMBL" id="MBX8632704.1"/>
    </source>
</evidence>
<name>A0A8J7YM57_9ARCH</name>
<evidence type="ECO:0000313" key="2">
    <source>
        <dbReference type="Proteomes" id="UP000716004"/>
    </source>
</evidence>
<proteinExistence type="predicted"/>
<gene>
    <name evidence="1" type="ORF">J9259_09375</name>
</gene>
<sequence>MTGRTNIEWCDYSWNPVTGCSKVSEGCRNCYAEALSHRFGRSFEVTLHPERLTATRKWKPGRIFVNSMSDLFHENIPFEFITEVMHEMDRNKQHTYLILTKRPERMVEYFGEAYYDCTLPSHVWFGASIENRRWTGRAATLVWMRLFAAHIFLSLEPLLESLAPFDWLCDNVPDWIITGGESGPHFRQADAQWFKEIRDFCTAHDIPFFFKQPGGLRPGGRALLDGQEWRQSPPAWKGFVGGSE</sequence>
<organism evidence="1 2">
    <name type="scientific">Candidatus Sysuiplasma superficiale</name>
    <dbReference type="NCBI Taxonomy" id="2823368"/>
    <lineage>
        <taxon>Archaea</taxon>
        <taxon>Methanobacteriati</taxon>
        <taxon>Thermoplasmatota</taxon>
        <taxon>Thermoplasmata</taxon>
        <taxon>Candidatus Sysuiplasmatales</taxon>
        <taxon>Candidatus Sysuiplasmataceae</taxon>
        <taxon>Candidatus Sysuiplasma</taxon>
    </lineage>
</organism>
<dbReference type="EMBL" id="JAGVSJ010000055">
    <property type="protein sequence ID" value="MBX8632704.1"/>
    <property type="molecule type" value="Genomic_DNA"/>
</dbReference>
<dbReference type="Proteomes" id="UP000716004">
    <property type="component" value="Unassembled WGS sequence"/>
</dbReference>
<protein>
    <submittedName>
        <fullName evidence="1">DUF5131 family protein</fullName>
    </submittedName>
</protein>
<dbReference type="AlphaFoldDB" id="A0A8J7YM57"/>
<comment type="caution">
    <text evidence="1">The sequence shown here is derived from an EMBL/GenBank/DDBJ whole genome shotgun (WGS) entry which is preliminary data.</text>
</comment>
<dbReference type="Pfam" id="PF07505">
    <property type="entry name" value="DUF5131"/>
    <property type="match status" value="1"/>
</dbReference>
<accession>A0A8J7YM57</accession>
<dbReference type="InterPro" id="IPR011101">
    <property type="entry name" value="DUF5131"/>
</dbReference>
<reference evidence="1" key="1">
    <citation type="submission" date="2021-04" db="EMBL/GenBank/DDBJ databases">
        <title>Genomic insights into ecological role and evolution of a novel Thermoplasmata order Candidatus Sysuiplasmatales.</title>
        <authorList>
            <person name="Yuan Y."/>
        </authorList>
    </citation>
    <scope>NUCLEOTIDE SEQUENCE</scope>
    <source>
        <strain evidence="1">YP2-bin.285</strain>
    </source>
</reference>